<keyword evidence="4" id="KW-0460">Magnesium</keyword>
<dbReference type="AlphaFoldDB" id="A0A6A9QMB8"/>
<reference evidence="7 8" key="1">
    <citation type="submission" date="2019-10" db="EMBL/GenBank/DDBJ databases">
        <title>Sequencing and Assembly of Multiple Reported Metal-Biooxidizing Members of the Extremely Thermoacidophilic Archaeal Family Sulfolobaceae.</title>
        <authorList>
            <person name="Counts J.A."/>
            <person name="Kelly R.M."/>
        </authorList>
    </citation>
    <scope>NUCLEOTIDE SEQUENCE [LARGE SCALE GENOMIC DNA]</scope>
    <source>
        <strain evidence="7 8">DSM 6482</strain>
    </source>
</reference>
<dbReference type="PANTHER" id="PTHR43630">
    <property type="entry name" value="POLY-BETA-1,6-N-ACETYL-D-GLUCOSAMINE SYNTHASE"/>
    <property type="match status" value="1"/>
</dbReference>
<dbReference type="FunFam" id="3.90.550.10:FF:000164">
    <property type="entry name" value="Beta-(1-3)-glucosyl transferase"/>
    <property type="match status" value="1"/>
</dbReference>
<dbReference type="OrthoDB" id="46222at2157"/>
<evidence type="ECO:0000256" key="2">
    <source>
        <dbReference type="ARBA" id="ARBA00022676"/>
    </source>
</evidence>
<dbReference type="InterPro" id="IPR029044">
    <property type="entry name" value="Nucleotide-diphossugar_trans"/>
</dbReference>
<accession>A0A6A9QMB8</accession>
<keyword evidence="2" id="KW-0328">Glycosyltransferase</keyword>
<keyword evidence="6" id="KW-1133">Transmembrane helix</keyword>
<keyword evidence="3 7" id="KW-0808">Transferase</keyword>
<dbReference type="GO" id="GO:0016757">
    <property type="term" value="F:glycosyltransferase activity"/>
    <property type="evidence" value="ECO:0007669"/>
    <property type="project" value="UniProtKB-KW"/>
</dbReference>
<evidence type="ECO:0000256" key="4">
    <source>
        <dbReference type="ARBA" id="ARBA00022842"/>
    </source>
</evidence>
<dbReference type="Pfam" id="PF13641">
    <property type="entry name" value="Glyco_tranf_2_3"/>
    <property type="match status" value="1"/>
</dbReference>
<comment type="subcellular location">
    <subcellularLocation>
        <location evidence="1">Membrane</location>
    </subcellularLocation>
</comment>
<keyword evidence="5 6" id="KW-0472">Membrane</keyword>
<dbReference type="PANTHER" id="PTHR43630:SF1">
    <property type="entry name" value="POLY-BETA-1,6-N-ACETYL-D-GLUCOSAMINE SYNTHASE"/>
    <property type="match status" value="1"/>
</dbReference>
<proteinExistence type="predicted"/>
<evidence type="ECO:0000313" key="7">
    <source>
        <dbReference type="EMBL" id="MUN28858.1"/>
    </source>
</evidence>
<name>A0A6A9QMB8_SULME</name>
<dbReference type="EMBL" id="WGGD01000005">
    <property type="protein sequence ID" value="MUN28858.1"/>
    <property type="molecule type" value="Genomic_DNA"/>
</dbReference>
<keyword evidence="6" id="KW-0812">Transmembrane</keyword>
<dbReference type="Gene3D" id="3.90.550.10">
    <property type="entry name" value="Spore Coat Polysaccharide Biosynthesis Protein SpsA, Chain A"/>
    <property type="match status" value="1"/>
</dbReference>
<evidence type="ECO:0000256" key="1">
    <source>
        <dbReference type="ARBA" id="ARBA00004370"/>
    </source>
</evidence>
<feature type="transmembrane region" description="Helical" evidence="6">
    <location>
        <begin position="349"/>
        <end position="371"/>
    </location>
</feature>
<dbReference type="RefSeq" id="WP_054837618.1">
    <property type="nucleotide sequence ID" value="NZ_BBBY01000001.1"/>
</dbReference>
<evidence type="ECO:0000256" key="5">
    <source>
        <dbReference type="ARBA" id="ARBA00023136"/>
    </source>
</evidence>
<evidence type="ECO:0000256" key="3">
    <source>
        <dbReference type="ARBA" id="ARBA00022679"/>
    </source>
</evidence>
<evidence type="ECO:0000256" key="6">
    <source>
        <dbReference type="SAM" id="Phobius"/>
    </source>
</evidence>
<evidence type="ECO:0000313" key="8">
    <source>
        <dbReference type="Proteomes" id="UP000470772"/>
    </source>
</evidence>
<dbReference type="Proteomes" id="UP000470772">
    <property type="component" value="Unassembled WGS sequence"/>
</dbReference>
<organism evidence="7 8">
    <name type="scientific">Sulfuracidifex metallicus DSM 6482 = JCM 9184</name>
    <dbReference type="NCBI Taxonomy" id="523847"/>
    <lineage>
        <taxon>Archaea</taxon>
        <taxon>Thermoproteota</taxon>
        <taxon>Thermoprotei</taxon>
        <taxon>Sulfolobales</taxon>
        <taxon>Sulfolobaceae</taxon>
        <taxon>Sulfuracidifex</taxon>
    </lineage>
</organism>
<dbReference type="SUPFAM" id="SSF53448">
    <property type="entry name" value="Nucleotide-diphospho-sugar transferases"/>
    <property type="match status" value="1"/>
</dbReference>
<feature type="transmembrane region" description="Helical" evidence="6">
    <location>
        <begin position="314"/>
        <end position="337"/>
    </location>
</feature>
<gene>
    <name evidence="7" type="ORF">GC250_05260</name>
</gene>
<dbReference type="GO" id="GO:0016020">
    <property type="term" value="C:membrane"/>
    <property type="evidence" value="ECO:0007669"/>
    <property type="project" value="UniProtKB-SubCell"/>
</dbReference>
<protein>
    <submittedName>
        <fullName evidence="7">Glycosyltransferase</fullName>
    </submittedName>
</protein>
<comment type="caution">
    <text evidence="7">The sequence shown here is derived from an EMBL/GenBank/DDBJ whole genome shotgun (WGS) entry which is preliminary data.</text>
</comment>
<dbReference type="CDD" id="cd06423">
    <property type="entry name" value="CESA_like"/>
    <property type="match status" value="1"/>
</dbReference>
<sequence length="390" mass="44645">MFQVLLLLLSLAMSSWSSYNSFLAIRGVTWKPVETRDFSGVRFSIIVPAKNEGKVLPRLLDRLVNMEYDRSKYDITVIQDSSTDDTEEQCRRYELKYDNVKCVTLPPSNKVNGKSRALNYALMTTKGDIVGIFDADSVPKLDVLSIVAPKFYDPKVGAVQGKLVPINVRESLTARFASLEELLYEYSIAGRARMGLFVPLEGTCSFIRKDVLSVVGGWNEETLTEDLDLSLKLHSLGYKVLYSPSALTWREVPVRFRVLWKQRIRWYRGHFEVSWKISRINGKLLDGFIITLSPFFMIISVVNYGLFLLYPFSLWYFLATALVSIATLMSFLISMSISRRHMIGSFLPFLSLVYINLIILMNFYAVLLELLRIKKEWVKTERSPSTNLGI</sequence>
<feature type="transmembrane region" description="Helical" evidence="6">
    <location>
        <begin position="287"/>
        <end position="307"/>
    </location>
</feature>
<keyword evidence="8" id="KW-1185">Reference proteome</keyword>